<evidence type="ECO:0000256" key="3">
    <source>
        <dbReference type="ARBA" id="ARBA00023027"/>
    </source>
</evidence>
<comment type="similarity">
    <text evidence="1 4">Belongs to the D-isomer specific 2-hydroxyacid dehydrogenase family.</text>
</comment>
<dbReference type="EMBL" id="DPVV01000295">
    <property type="protein sequence ID" value="HCL02538.1"/>
    <property type="molecule type" value="Genomic_DNA"/>
</dbReference>
<dbReference type="InterPro" id="IPR006140">
    <property type="entry name" value="D-isomer_DH_NAD-bd"/>
</dbReference>
<evidence type="ECO:0000313" key="8">
    <source>
        <dbReference type="Proteomes" id="UP000262969"/>
    </source>
</evidence>
<dbReference type="SUPFAM" id="SSF51735">
    <property type="entry name" value="NAD(P)-binding Rossmann-fold domains"/>
    <property type="match status" value="1"/>
</dbReference>
<keyword evidence="2 4" id="KW-0560">Oxidoreductase</keyword>
<dbReference type="InterPro" id="IPR036291">
    <property type="entry name" value="NAD(P)-bd_dom_sf"/>
</dbReference>
<proteinExistence type="inferred from homology"/>
<feature type="domain" description="D-isomer specific 2-hydroxyacid dehydrogenase NAD-binding" evidence="6">
    <location>
        <begin position="109"/>
        <end position="293"/>
    </location>
</feature>
<keyword evidence="3" id="KW-0520">NAD</keyword>
<dbReference type="PROSITE" id="PS00670">
    <property type="entry name" value="D_2_HYDROXYACID_DH_2"/>
    <property type="match status" value="1"/>
</dbReference>
<dbReference type="Gene3D" id="3.40.50.720">
    <property type="entry name" value="NAD(P)-binding Rossmann-like Domain"/>
    <property type="match status" value="2"/>
</dbReference>
<feature type="domain" description="D-isomer specific 2-hydroxyacid dehydrogenase catalytic" evidence="5">
    <location>
        <begin position="7"/>
        <end position="324"/>
    </location>
</feature>
<dbReference type="Pfam" id="PF00389">
    <property type="entry name" value="2-Hacid_dh"/>
    <property type="match status" value="1"/>
</dbReference>
<evidence type="ECO:0000259" key="5">
    <source>
        <dbReference type="Pfam" id="PF00389"/>
    </source>
</evidence>
<organism evidence="7 8">
    <name type="scientific">Lachnoclostridium phytofermentans</name>
    <dbReference type="NCBI Taxonomy" id="66219"/>
    <lineage>
        <taxon>Bacteria</taxon>
        <taxon>Bacillati</taxon>
        <taxon>Bacillota</taxon>
        <taxon>Clostridia</taxon>
        <taxon>Lachnospirales</taxon>
        <taxon>Lachnospiraceae</taxon>
    </lineage>
</organism>
<dbReference type="GO" id="GO:0047545">
    <property type="term" value="F:(S)-2-hydroxyglutarate dehydrogenase activity"/>
    <property type="evidence" value="ECO:0007669"/>
    <property type="project" value="UniProtKB-ARBA"/>
</dbReference>
<evidence type="ECO:0000259" key="6">
    <source>
        <dbReference type="Pfam" id="PF02826"/>
    </source>
</evidence>
<evidence type="ECO:0000256" key="2">
    <source>
        <dbReference type="ARBA" id="ARBA00023002"/>
    </source>
</evidence>
<dbReference type="GO" id="GO:0051287">
    <property type="term" value="F:NAD binding"/>
    <property type="evidence" value="ECO:0007669"/>
    <property type="project" value="InterPro"/>
</dbReference>
<dbReference type="PROSITE" id="PS00065">
    <property type="entry name" value="D_2_HYDROXYACID_DH_1"/>
    <property type="match status" value="1"/>
</dbReference>
<dbReference type="Proteomes" id="UP000262969">
    <property type="component" value="Unassembled WGS sequence"/>
</dbReference>
<dbReference type="GO" id="GO:0006564">
    <property type="term" value="P:L-serine biosynthetic process"/>
    <property type="evidence" value="ECO:0007669"/>
    <property type="project" value="UniProtKB-ARBA"/>
</dbReference>
<dbReference type="CDD" id="cd12183">
    <property type="entry name" value="LDH_like_2"/>
    <property type="match status" value="1"/>
</dbReference>
<protein>
    <submittedName>
        <fullName evidence="7">Hydroxyacid dehydrogenase</fullName>
    </submittedName>
</protein>
<dbReference type="FunFam" id="3.40.50.720:FF:000041">
    <property type="entry name" value="D-3-phosphoglycerate dehydrogenase"/>
    <property type="match status" value="1"/>
</dbReference>
<dbReference type="SUPFAM" id="SSF52283">
    <property type="entry name" value="Formate/glycerate dehydrogenase catalytic domain-like"/>
    <property type="match status" value="1"/>
</dbReference>
<dbReference type="PANTHER" id="PTHR43026:SF1">
    <property type="entry name" value="2-HYDROXYACID DEHYDROGENASE HOMOLOG 1-RELATED"/>
    <property type="match status" value="1"/>
</dbReference>
<name>A0A3D2X860_9FIRM</name>
<dbReference type="PANTHER" id="PTHR43026">
    <property type="entry name" value="2-HYDROXYACID DEHYDROGENASE HOMOLOG 1-RELATED"/>
    <property type="match status" value="1"/>
</dbReference>
<dbReference type="Pfam" id="PF02826">
    <property type="entry name" value="2-Hacid_dh_C"/>
    <property type="match status" value="1"/>
</dbReference>
<dbReference type="GO" id="GO:0004617">
    <property type="term" value="F:phosphoglycerate dehydrogenase activity"/>
    <property type="evidence" value="ECO:0007669"/>
    <property type="project" value="UniProtKB-ARBA"/>
</dbReference>
<evidence type="ECO:0000313" key="7">
    <source>
        <dbReference type="EMBL" id="HCL02538.1"/>
    </source>
</evidence>
<sequence>MIRVACFDTKSYDKEWFDRKNNGEFQIKYYENKLNVDTAKLAHGCQAVIAFVNDSIDKETIDELYQLGIKVIAMRCAGYNNIDFKEAYNKIAVVRVPGYSPHAVAEHAMALLLCLNRKIHRSYIRTRDYNFSLKGLIGFDLYKKTIGVVGTGKIGKVFIDICKGFGMRVLAYDLYPDQSKDIEYVSLETLFSESDVISLHCPLTEESKHMINADTLKLMKQDAVIINTSRGALIDSEALLAALKEERISGAGLDVYEEESDLFFEDNSDTIPKDDVLSLLVGLPNVIITSHQGFLTNEALSNIAETTIENLRAYFHNEPLINEICYFCQPGGTNPDCRKQKEGRCF</sequence>
<accession>A0A3D2X860</accession>
<dbReference type="InterPro" id="IPR006139">
    <property type="entry name" value="D-isomer_2_OHA_DH_cat_dom"/>
</dbReference>
<dbReference type="InterPro" id="IPR029752">
    <property type="entry name" value="D-isomer_DH_CS1"/>
</dbReference>
<dbReference type="PROSITE" id="PS00671">
    <property type="entry name" value="D_2_HYDROXYACID_DH_3"/>
    <property type="match status" value="1"/>
</dbReference>
<reference evidence="7 8" key="1">
    <citation type="journal article" date="2018" name="Nat. Biotechnol.">
        <title>A standardized bacterial taxonomy based on genome phylogeny substantially revises the tree of life.</title>
        <authorList>
            <person name="Parks D.H."/>
            <person name="Chuvochina M."/>
            <person name="Waite D.W."/>
            <person name="Rinke C."/>
            <person name="Skarshewski A."/>
            <person name="Chaumeil P.A."/>
            <person name="Hugenholtz P."/>
        </authorList>
    </citation>
    <scope>NUCLEOTIDE SEQUENCE [LARGE SCALE GENOMIC DNA]</scope>
    <source>
        <strain evidence="7">UBA11728</strain>
    </source>
</reference>
<evidence type="ECO:0000256" key="1">
    <source>
        <dbReference type="ARBA" id="ARBA00005854"/>
    </source>
</evidence>
<dbReference type="InterPro" id="IPR029753">
    <property type="entry name" value="D-isomer_DH_CS"/>
</dbReference>
<dbReference type="GO" id="GO:0008720">
    <property type="term" value="F:D-lactate dehydrogenase (NAD+) activity"/>
    <property type="evidence" value="ECO:0007669"/>
    <property type="project" value="TreeGrafter"/>
</dbReference>
<dbReference type="AlphaFoldDB" id="A0A3D2X860"/>
<comment type="caution">
    <text evidence="7">The sequence shown here is derived from an EMBL/GenBank/DDBJ whole genome shotgun (WGS) entry which is preliminary data.</text>
</comment>
<gene>
    <name evidence="7" type="ORF">DHW61_09005</name>
</gene>
<evidence type="ECO:0000256" key="4">
    <source>
        <dbReference type="RuleBase" id="RU003719"/>
    </source>
</evidence>
<dbReference type="InterPro" id="IPR058205">
    <property type="entry name" value="D-LDH-like"/>
</dbReference>